<dbReference type="PATRIC" id="fig|762836.4.peg.2871"/>
<keyword evidence="3" id="KW-1185">Reference proteome</keyword>
<feature type="signal peptide" evidence="1">
    <location>
        <begin position="1"/>
        <end position="28"/>
    </location>
</feature>
<dbReference type="EMBL" id="LROM01000090">
    <property type="protein sequence ID" value="OEZ98607.1"/>
    <property type="molecule type" value="Genomic_DNA"/>
</dbReference>
<sequence length="249" mass="25752">MAVSFKSTMLPMALAVALSFSAVGTASADALTENFDNGVPFDWTVVNNSEPVGGTSWFTGSPVSLNAHEGAADSYVAANYNAVANAGPISDWLILPTSTYRNGDTLSFFTSTASPSFYADNLEVRFSNVGGTDVGTTASSVGTFGTLLLSINPAENVGAYPESWTQYSVSLSGLTGDTTGAFALRYVLSNGGLNGNASNYVGVDSLSITPAAVTAVPEMETYLMMAAGLGLVGWMRKRKSRAAQVSKAA</sequence>
<dbReference type="Gene3D" id="2.60.120.200">
    <property type="match status" value="1"/>
</dbReference>
<evidence type="ECO:0000313" key="3">
    <source>
        <dbReference type="Proteomes" id="UP000175989"/>
    </source>
</evidence>
<reference evidence="3" key="1">
    <citation type="journal article" date="2016" name="Front. Microbiol.">
        <title>Molecular Keys to the Janthinobacterium and Duganella spp. Interaction with the Plant Pathogen Fusarium graminearum.</title>
        <authorList>
            <person name="Haack F.S."/>
            <person name="Poehlein A."/>
            <person name="Kroger C."/>
            <person name="Voigt C.A."/>
            <person name="Piepenbring M."/>
            <person name="Bode H.B."/>
            <person name="Daniel R."/>
            <person name="Schafer W."/>
            <person name="Streit W.R."/>
        </authorList>
    </citation>
    <scope>NUCLEOTIDE SEQUENCE [LARGE SCALE GENOMIC DNA]</scope>
    <source>
        <strain evidence="3">T54</strain>
    </source>
</reference>
<evidence type="ECO:0000256" key="1">
    <source>
        <dbReference type="SAM" id="SignalP"/>
    </source>
</evidence>
<gene>
    <name evidence="2" type="ORF">DUPY_27870</name>
</gene>
<dbReference type="Proteomes" id="UP000175989">
    <property type="component" value="Unassembled WGS sequence"/>
</dbReference>
<comment type="caution">
    <text evidence="2">The sequence shown here is derived from an EMBL/GenBank/DDBJ whole genome shotgun (WGS) entry which is preliminary data.</text>
</comment>
<dbReference type="AlphaFoldDB" id="A0A1E7WIW1"/>
<evidence type="ECO:0000313" key="2">
    <source>
        <dbReference type="EMBL" id="OEZ98607.1"/>
    </source>
</evidence>
<name>A0A1E7WIW1_9BURK</name>
<organism evidence="2 3">
    <name type="scientific">Duganella phyllosphaerae</name>
    <dbReference type="NCBI Taxonomy" id="762836"/>
    <lineage>
        <taxon>Bacteria</taxon>
        <taxon>Pseudomonadati</taxon>
        <taxon>Pseudomonadota</taxon>
        <taxon>Betaproteobacteria</taxon>
        <taxon>Burkholderiales</taxon>
        <taxon>Oxalobacteraceae</taxon>
        <taxon>Telluria group</taxon>
        <taxon>Duganella</taxon>
    </lineage>
</organism>
<dbReference type="NCBIfam" id="NF038128">
    <property type="entry name" value="choice_anch_J"/>
    <property type="match status" value="1"/>
</dbReference>
<proteinExistence type="predicted"/>
<dbReference type="OrthoDB" id="8781670at2"/>
<feature type="chain" id="PRO_5009207127" description="PEP-CTERM motif protein" evidence="1">
    <location>
        <begin position="29"/>
        <end position="249"/>
    </location>
</feature>
<keyword evidence="1" id="KW-0732">Signal</keyword>
<evidence type="ECO:0008006" key="4">
    <source>
        <dbReference type="Google" id="ProtNLM"/>
    </source>
</evidence>
<accession>A0A1E7WIW1</accession>
<protein>
    <recommendedName>
        <fullName evidence="4">PEP-CTERM motif protein</fullName>
    </recommendedName>
</protein>